<organism evidence="2 3">
    <name type="scientific">Elysia crispata</name>
    <name type="common">lettuce slug</name>
    <dbReference type="NCBI Taxonomy" id="231223"/>
    <lineage>
        <taxon>Eukaryota</taxon>
        <taxon>Metazoa</taxon>
        <taxon>Spiralia</taxon>
        <taxon>Lophotrochozoa</taxon>
        <taxon>Mollusca</taxon>
        <taxon>Gastropoda</taxon>
        <taxon>Heterobranchia</taxon>
        <taxon>Euthyneura</taxon>
        <taxon>Panpulmonata</taxon>
        <taxon>Sacoglossa</taxon>
        <taxon>Placobranchoidea</taxon>
        <taxon>Plakobranchidae</taxon>
        <taxon>Elysia</taxon>
    </lineage>
</organism>
<evidence type="ECO:0000256" key="1">
    <source>
        <dbReference type="SAM" id="MobiDB-lite"/>
    </source>
</evidence>
<gene>
    <name evidence="2" type="ORF">RRG08_012046</name>
</gene>
<comment type="caution">
    <text evidence="2">The sequence shown here is derived from an EMBL/GenBank/DDBJ whole genome shotgun (WGS) entry which is preliminary data.</text>
</comment>
<evidence type="ECO:0000313" key="2">
    <source>
        <dbReference type="EMBL" id="KAK3716775.1"/>
    </source>
</evidence>
<keyword evidence="3" id="KW-1185">Reference proteome</keyword>
<reference evidence="2" key="1">
    <citation type="journal article" date="2023" name="G3 (Bethesda)">
        <title>A reference genome for the long-term kleptoplast-retaining sea slug Elysia crispata morphotype clarki.</title>
        <authorList>
            <person name="Eastman K.E."/>
            <person name="Pendleton A.L."/>
            <person name="Shaikh M.A."/>
            <person name="Suttiyut T."/>
            <person name="Ogas R."/>
            <person name="Tomko P."/>
            <person name="Gavelis G."/>
            <person name="Widhalm J.R."/>
            <person name="Wisecaver J.H."/>
        </authorList>
    </citation>
    <scope>NUCLEOTIDE SEQUENCE</scope>
    <source>
        <strain evidence="2">ECLA1</strain>
    </source>
</reference>
<protein>
    <submittedName>
        <fullName evidence="2">Uncharacterized protein</fullName>
    </submittedName>
</protein>
<feature type="region of interest" description="Disordered" evidence="1">
    <location>
        <begin position="29"/>
        <end position="60"/>
    </location>
</feature>
<name>A0AAE0XVR5_9GAST</name>
<accession>A0AAE0XVR5</accession>
<dbReference type="AlphaFoldDB" id="A0AAE0XVR5"/>
<proteinExistence type="predicted"/>
<dbReference type="EMBL" id="JAWDGP010007466">
    <property type="protein sequence ID" value="KAK3716775.1"/>
    <property type="molecule type" value="Genomic_DNA"/>
</dbReference>
<sequence length="81" mass="9203">MVYIMTTSRAMCFEVFTQSTNLVSKKKQTGFQTAEQDRGGVSSIRDSAPPILDRSPQPKTIDPKIQRGLFPYFYSKDWHAA</sequence>
<dbReference type="Proteomes" id="UP001283361">
    <property type="component" value="Unassembled WGS sequence"/>
</dbReference>
<evidence type="ECO:0000313" key="3">
    <source>
        <dbReference type="Proteomes" id="UP001283361"/>
    </source>
</evidence>